<reference evidence="2" key="1">
    <citation type="submission" date="2017-11" db="EMBL/GenBank/DDBJ databases">
        <authorList>
            <person name="Lima N.C."/>
            <person name="Parody-Merino A.M."/>
            <person name="Battley P.F."/>
            <person name="Fidler A.E."/>
            <person name="Prosdocimi F."/>
        </authorList>
    </citation>
    <scope>NUCLEOTIDE SEQUENCE [LARGE SCALE GENOMIC DNA]</scope>
</reference>
<dbReference type="EMBL" id="KZ507449">
    <property type="protein sequence ID" value="PKU36806.1"/>
    <property type="molecule type" value="Genomic_DNA"/>
</dbReference>
<keyword evidence="2" id="KW-1185">Reference proteome</keyword>
<protein>
    <submittedName>
        <fullName evidence="1">Uncharacterized protein</fullName>
    </submittedName>
</protein>
<dbReference type="AlphaFoldDB" id="A0A2I0TSM3"/>
<dbReference type="Proteomes" id="UP000233556">
    <property type="component" value="Unassembled WGS sequence"/>
</dbReference>
<organism evidence="1 2">
    <name type="scientific">Limosa lapponica baueri</name>
    <dbReference type="NCBI Taxonomy" id="1758121"/>
    <lineage>
        <taxon>Eukaryota</taxon>
        <taxon>Metazoa</taxon>
        <taxon>Chordata</taxon>
        <taxon>Craniata</taxon>
        <taxon>Vertebrata</taxon>
        <taxon>Euteleostomi</taxon>
        <taxon>Archelosauria</taxon>
        <taxon>Archosauria</taxon>
        <taxon>Dinosauria</taxon>
        <taxon>Saurischia</taxon>
        <taxon>Theropoda</taxon>
        <taxon>Coelurosauria</taxon>
        <taxon>Aves</taxon>
        <taxon>Neognathae</taxon>
        <taxon>Neoaves</taxon>
        <taxon>Charadriiformes</taxon>
        <taxon>Scolopacidae</taxon>
        <taxon>Limosa</taxon>
    </lineage>
</organism>
<gene>
    <name evidence="1" type="ORF">llap_12889</name>
</gene>
<sequence length="81" mass="9190">MYETTITIEAPPGEPDTKLINDDENFAEAAAVVWLVTIFVKQLCAFYQGVQAEVMELFAMLYDHSHISFSFTLGEQKDELK</sequence>
<accession>A0A2I0TSM3</accession>
<proteinExistence type="predicted"/>
<evidence type="ECO:0000313" key="2">
    <source>
        <dbReference type="Proteomes" id="UP000233556"/>
    </source>
</evidence>
<name>A0A2I0TSM3_LIMLA</name>
<reference evidence="2" key="2">
    <citation type="submission" date="2017-12" db="EMBL/GenBank/DDBJ databases">
        <title>Genome sequence of the Bar-tailed Godwit (Limosa lapponica baueri).</title>
        <authorList>
            <person name="Lima N.C.B."/>
            <person name="Parody-Merino A.M."/>
            <person name="Battley P.F."/>
            <person name="Fidler A.E."/>
            <person name="Prosdocimi F."/>
        </authorList>
    </citation>
    <scope>NUCLEOTIDE SEQUENCE [LARGE SCALE GENOMIC DNA]</scope>
</reference>
<evidence type="ECO:0000313" key="1">
    <source>
        <dbReference type="EMBL" id="PKU36806.1"/>
    </source>
</evidence>